<keyword evidence="3" id="KW-1185">Reference proteome</keyword>
<proteinExistence type="predicted"/>
<organism evidence="2 3">
    <name type="scientific">Sphaerobolus stellatus (strain SS14)</name>
    <dbReference type="NCBI Taxonomy" id="990650"/>
    <lineage>
        <taxon>Eukaryota</taxon>
        <taxon>Fungi</taxon>
        <taxon>Dikarya</taxon>
        <taxon>Basidiomycota</taxon>
        <taxon>Agaricomycotina</taxon>
        <taxon>Agaricomycetes</taxon>
        <taxon>Phallomycetidae</taxon>
        <taxon>Geastrales</taxon>
        <taxon>Sphaerobolaceae</taxon>
        <taxon>Sphaerobolus</taxon>
    </lineage>
</organism>
<name>A0A0C9U196_SPHS4</name>
<evidence type="ECO:0000313" key="3">
    <source>
        <dbReference type="Proteomes" id="UP000054279"/>
    </source>
</evidence>
<dbReference type="Proteomes" id="UP000054279">
    <property type="component" value="Unassembled WGS sequence"/>
</dbReference>
<gene>
    <name evidence="2" type="ORF">M422DRAFT_270971</name>
</gene>
<dbReference type="AlphaFoldDB" id="A0A0C9U196"/>
<feature type="region of interest" description="Disordered" evidence="1">
    <location>
        <begin position="120"/>
        <end position="188"/>
    </location>
</feature>
<reference evidence="2 3" key="1">
    <citation type="submission" date="2014-06" db="EMBL/GenBank/DDBJ databases">
        <title>Evolutionary Origins and Diversification of the Mycorrhizal Mutualists.</title>
        <authorList>
            <consortium name="DOE Joint Genome Institute"/>
            <consortium name="Mycorrhizal Genomics Consortium"/>
            <person name="Kohler A."/>
            <person name="Kuo A."/>
            <person name="Nagy L.G."/>
            <person name="Floudas D."/>
            <person name="Copeland A."/>
            <person name="Barry K.W."/>
            <person name="Cichocki N."/>
            <person name="Veneault-Fourrey C."/>
            <person name="LaButti K."/>
            <person name="Lindquist E.A."/>
            <person name="Lipzen A."/>
            <person name="Lundell T."/>
            <person name="Morin E."/>
            <person name="Murat C."/>
            <person name="Riley R."/>
            <person name="Ohm R."/>
            <person name="Sun H."/>
            <person name="Tunlid A."/>
            <person name="Henrissat B."/>
            <person name="Grigoriev I.V."/>
            <person name="Hibbett D.S."/>
            <person name="Martin F."/>
        </authorList>
    </citation>
    <scope>NUCLEOTIDE SEQUENCE [LARGE SCALE GENOMIC DNA]</scope>
    <source>
        <strain evidence="2 3">SS14</strain>
    </source>
</reference>
<sequence>MAGGEERFNKTVNETCIWLLKDAERIENGITEARRNVLGTKFPITATVKGTVVVPAKMTSVVPPVIIEPNIEQVSAPITTTVMEVGAHPDGDDDGAVGDLSLVGVTEEVIKVGRRLRRIASTDNAKEQATTSQGGVDAATAQSKKPGDSKKLTSMAKRQTKPASTGKKHAAPETPRATRAANKRKIAG</sequence>
<dbReference type="EMBL" id="KN837323">
    <property type="protein sequence ID" value="KIJ27789.1"/>
    <property type="molecule type" value="Genomic_DNA"/>
</dbReference>
<accession>A0A0C9U196</accession>
<feature type="compositionally biased region" description="Polar residues" evidence="1">
    <location>
        <begin position="121"/>
        <end position="134"/>
    </location>
</feature>
<dbReference type="HOGENOM" id="CLU_1441903_0_0_1"/>
<protein>
    <submittedName>
        <fullName evidence="2">Uncharacterized protein</fullName>
    </submittedName>
</protein>
<evidence type="ECO:0000256" key="1">
    <source>
        <dbReference type="SAM" id="MobiDB-lite"/>
    </source>
</evidence>
<evidence type="ECO:0000313" key="2">
    <source>
        <dbReference type="EMBL" id="KIJ27789.1"/>
    </source>
</evidence>